<feature type="chain" id="PRO_5046630309" evidence="2">
    <location>
        <begin position="21"/>
        <end position="282"/>
    </location>
</feature>
<evidence type="ECO:0000256" key="2">
    <source>
        <dbReference type="SAM" id="SignalP"/>
    </source>
</evidence>
<dbReference type="InterPro" id="IPR036663">
    <property type="entry name" value="Fumarylacetoacetase_C_sf"/>
</dbReference>
<proteinExistence type="predicted"/>
<dbReference type="Proteomes" id="UP001348149">
    <property type="component" value="Unassembled WGS sequence"/>
</dbReference>
<dbReference type="Gene3D" id="3.90.850.10">
    <property type="entry name" value="Fumarylacetoacetase-like, C-terminal domain"/>
    <property type="match status" value="1"/>
</dbReference>
<keyword evidence="2" id="KW-0732">Signal</keyword>
<accession>A0ABU6HKX7</accession>
<name>A0ABU6HKX7_9RHOB</name>
<feature type="domain" description="Fumarylacetoacetase-like C-terminal" evidence="3">
    <location>
        <begin position="100"/>
        <end position="250"/>
    </location>
</feature>
<dbReference type="PANTHER" id="PTHR30143:SF0">
    <property type="entry name" value="2-KETO-4-PENTENOATE HYDRATASE"/>
    <property type="match status" value="1"/>
</dbReference>
<dbReference type="RefSeq" id="WP_326299078.1">
    <property type="nucleotide sequence ID" value="NZ_JAYLLH010000034.1"/>
</dbReference>
<evidence type="ECO:0000256" key="1">
    <source>
        <dbReference type="ARBA" id="ARBA00023239"/>
    </source>
</evidence>
<dbReference type="Pfam" id="PF01557">
    <property type="entry name" value="FAA_hydrolase"/>
    <property type="match status" value="1"/>
</dbReference>
<dbReference type="EMBL" id="JAYLLH010000034">
    <property type="protein sequence ID" value="MEC3863006.1"/>
    <property type="molecule type" value="Genomic_DNA"/>
</dbReference>
<keyword evidence="5" id="KW-1185">Reference proteome</keyword>
<gene>
    <name evidence="4" type="ORF">VK792_17060</name>
</gene>
<evidence type="ECO:0000313" key="5">
    <source>
        <dbReference type="Proteomes" id="UP001348149"/>
    </source>
</evidence>
<organism evidence="4 5">
    <name type="scientific">Mesobacterium hydrothermale</name>
    <dbReference type="NCBI Taxonomy" id="3111907"/>
    <lineage>
        <taxon>Bacteria</taxon>
        <taxon>Pseudomonadati</taxon>
        <taxon>Pseudomonadota</taxon>
        <taxon>Alphaproteobacteria</taxon>
        <taxon>Rhodobacterales</taxon>
        <taxon>Roseobacteraceae</taxon>
        <taxon>Mesobacterium</taxon>
    </lineage>
</organism>
<dbReference type="InterPro" id="IPR011234">
    <property type="entry name" value="Fumarylacetoacetase-like_C"/>
</dbReference>
<protein>
    <submittedName>
        <fullName evidence="4">Fumarylacetoacetate hydrolase family protein</fullName>
    </submittedName>
</protein>
<dbReference type="PANTHER" id="PTHR30143">
    <property type="entry name" value="ACID HYDRATASE"/>
    <property type="match status" value="1"/>
</dbReference>
<evidence type="ECO:0000259" key="3">
    <source>
        <dbReference type="Pfam" id="PF01557"/>
    </source>
</evidence>
<evidence type="ECO:0000313" key="4">
    <source>
        <dbReference type="EMBL" id="MEC3863006.1"/>
    </source>
</evidence>
<keyword evidence="4" id="KW-0378">Hydrolase</keyword>
<dbReference type="InterPro" id="IPR050772">
    <property type="entry name" value="Hydratase-Decarb/MhpD_sf"/>
</dbReference>
<feature type="signal peptide" evidence="2">
    <location>
        <begin position="1"/>
        <end position="20"/>
    </location>
</feature>
<dbReference type="SUPFAM" id="SSF56529">
    <property type="entry name" value="FAH"/>
    <property type="match status" value="1"/>
</dbReference>
<sequence>MRLFPVLASLSIVLSGAARADCASDAEIAAFVGSFTAKTPAKALGAGGSMEDALCTAGKLRTALSAQLGPVVGYKAGLTSKPAQERFGVSEPVWGVLYRDMLLEDGAAVPAKFGTVPFFEADLVLVVGSDAINSATTPEQAMAAVSEIRPFIELPDLTLAQGEPITGETLTAMGVGPRLGVLGAPVAVGDPARMVQALGAMRVTVRAADGSTLVEVPGAAVLGNPLNSVLWLLSKGVRFQPGDLISVGSFGPLLPPGKAGGGATVTYAGLPGDPSVSVTFTD</sequence>
<reference evidence="4 5" key="1">
    <citation type="submission" date="2024-01" db="EMBL/GenBank/DDBJ databases">
        <title>Mesobacterium rodlantinim sp. nov., isolated from shallow sea hydrothermal systems off Kueishantao Island.</title>
        <authorList>
            <person name="Su Z."/>
            <person name="Tang K."/>
        </authorList>
    </citation>
    <scope>NUCLEOTIDE SEQUENCE [LARGE SCALE GENOMIC DNA]</scope>
    <source>
        <strain evidence="4 5">TK19101</strain>
    </source>
</reference>
<keyword evidence="1" id="KW-0456">Lyase</keyword>
<comment type="caution">
    <text evidence="4">The sequence shown here is derived from an EMBL/GenBank/DDBJ whole genome shotgun (WGS) entry which is preliminary data.</text>
</comment>
<dbReference type="GO" id="GO:0016787">
    <property type="term" value="F:hydrolase activity"/>
    <property type="evidence" value="ECO:0007669"/>
    <property type="project" value="UniProtKB-KW"/>
</dbReference>